<dbReference type="AlphaFoldDB" id="A1CFG1"/>
<evidence type="ECO:0000259" key="16">
    <source>
        <dbReference type="PROSITE" id="PS00623"/>
    </source>
</evidence>
<keyword evidence="7" id="KW-0964">Secreted</keyword>
<dbReference type="InterPro" id="IPR036188">
    <property type="entry name" value="FAD/NAD-bd_sf"/>
</dbReference>
<evidence type="ECO:0000256" key="12">
    <source>
        <dbReference type="ARBA" id="ARBA00049722"/>
    </source>
</evidence>
<evidence type="ECO:0000256" key="11">
    <source>
        <dbReference type="ARBA" id="ARBA00049435"/>
    </source>
</evidence>
<dbReference type="Gene3D" id="3.50.50.60">
    <property type="entry name" value="FAD/NAD(P)-binding domain"/>
    <property type="match status" value="1"/>
</dbReference>
<comment type="subcellular location">
    <subcellularLocation>
        <location evidence="2">Secreted</location>
        <location evidence="2">Cell wall</location>
    </subcellularLocation>
    <subcellularLocation>
        <location evidence="3">Secreted</location>
        <location evidence="3">Extracellular space</location>
        <location evidence="3">Extracellular matrix</location>
    </subcellularLocation>
</comment>
<dbReference type="EMBL" id="DS027052">
    <property type="protein sequence ID" value="EAW11610.1"/>
    <property type="molecule type" value="Genomic_DNA"/>
</dbReference>
<comment type="cofactor">
    <cofactor evidence="1 14">
        <name>FAD</name>
        <dbReference type="ChEBI" id="CHEBI:57692"/>
    </cofactor>
</comment>
<keyword evidence="10" id="KW-0560">Oxidoreductase</keyword>
<keyword evidence="7" id="KW-0272">Extracellular matrix</keyword>
<evidence type="ECO:0000256" key="10">
    <source>
        <dbReference type="ARBA" id="ARBA00023002"/>
    </source>
</evidence>
<gene>
    <name evidence="18" type="ORF">ACLA_093090</name>
</gene>
<dbReference type="PROSITE" id="PS00624">
    <property type="entry name" value="GMC_OXRED_2"/>
    <property type="match status" value="1"/>
</dbReference>
<dbReference type="EC" id="1.1.3.4" evidence="12"/>
<dbReference type="PROSITE" id="PS00623">
    <property type="entry name" value="GMC_OXRED_1"/>
    <property type="match status" value="1"/>
</dbReference>
<dbReference type="Pfam" id="PF00732">
    <property type="entry name" value="GMC_oxred_N"/>
    <property type="match status" value="1"/>
</dbReference>
<feature type="binding site" evidence="14">
    <location>
        <position position="242"/>
    </location>
    <ligand>
        <name>FAD</name>
        <dbReference type="ChEBI" id="CHEBI:57692"/>
    </ligand>
</feature>
<dbReference type="RefSeq" id="XP_001273036.1">
    <property type="nucleotide sequence ID" value="XM_001273035.1"/>
</dbReference>
<comment type="catalytic activity">
    <reaction evidence="11">
        <text>beta-D-glucose + O2 = D-glucono-1,5-lactone + H2O2</text>
        <dbReference type="Rhea" id="RHEA:11428"/>
        <dbReference type="ChEBI" id="CHEBI:15379"/>
        <dbReference type="ChEBI" id="CHEBI:15903"/>
        <dbReference type="ChEBI" id="CHEBI:16217"/>
        <dbReference type="ChEBI" id="CHEBI:16240"/>
        <dbReference type="EC" id="1.1.3.4"/>
    </reaction>
    <physiologicalReaction direction="left-to-right" evidence="11">
        <dbReference type="Rhea" id="RHEA:11429"/>
    </physiologicalReaction>
</comment>
<keyword evidence="9 14" id="KW-0274">FAD</keyword>
<feature type="active site" description="Proton donor" evidence="13">
    <location>
        <position position="505"/>
    </location>
</feature>
<dbReference type="SUPFAM" id="SSF51905">
    <property type="entry name" value="FAD/NAD(P)-binding domain"/>
    <property type="match status" value="1"/>
</dbReference>
<dbReference type="PANTHER" id="PTHR11552:SF201">
    <property type="entry name" value="GLUCOSE-METHANOL-CHOLINE OXIDOREDUCTASE N-TERMINAL DOMAIN-CONTAINING PROTEIN"/>
    <property type="match status" value="1"/>
</dbReference>
<evidence type="ECO:0000313" key="19">
    <source>
        <dbReference type="Proteomes" id="UP000006701"/>
    </source>
</evidence>
<evidence type="ECO:0000256" key="5">
    <source>
        <dbReference type="ARBA" id="ARBA00011738"/>
    </source>
</evidence>
<comment type="similarity">
    <text evidence="4 15">Belongs to the GMC oxidoreductase family.</text>
</comment>
<dbReference type="PIRSF" id="PIRSF000137">
    <property type="entry name" value="Alcohol_oxidase"/>
    <property type="match status" value="1"/>
</dbReference>
<evidence type="ECO:0000256" key="9">
    <source>
        <dbReference type="ARBA" id="ARBA00022827"/>
    </source>
</evidence>
<dbReference type="SUPFAM" id="SSF54373">
    <property type="entry name" value="FAD-linked reductases, C-terminal domain"/>
    <property type="match status" value="1"/>
</dbReference>
<evidence type="ECO:0000256" key="7">
    <source>
        <dbReference type="ARBA" id="ARBA00022530"/>
    </source>
</evidence>
<dbReference type="GO" id="GO:0046562">
    <property type="term" value="F:beta-D-glucose oxidase activity"/>
    <property type="evidence" value="ECO:0007669"/>
    <property type="project" value="UniProtKB-EC"/>
</dbReference>
<evidence type="ECO:0000256" key="2">
    <source>
        <dbReference type="ARBA" id="ARBA00004191"/>
    </source>
</evidence>
<feature type="binding site" evidence="14">
    <location>
        <begin position="23"/>
        <end position="24"/>
    </location>
    <ligand>
        <name>FAD</name>
        <dbReference type="ChEBI" id="CHEBI:57692"/>
    </ligand>
</feature>
<dbReference type="HOGENOM" id="CLU_002865_6_0_1"/>
<proteinExistence type="inferred from homology"/>
<feature type="active site" description="Proton acceptor" evidence="13">
    <location>
        <position position="548"/>
    </location>
</feature>
<evidence type="ECO:0000256" key="13">
    <source>
        <dbReference type="PIRSR" id="PIRSR000137-1"/>
    </source>
</evidence>
<dbReference type="Gene3D" id="3.30.560.10">
    <property type="entry name" value="Glucose Oxidase, domain 3"/>
    <property type="match status" value="1"/>
</dbReference>
<feature type="domain" description="Glucose-methanol-choline oxidoreductase N-terminal" evidence="17">
    <location>
        <begin position="280"/>
        <end position="294"/>
    </location>
</feature>
<feature type="binding site" evidence="14">
    <location>
        <position position="97"/>
    </location>
    <ligand>
        <name>FAD</name>
        <dbReference type="ChEBI" id="CHEBI:57692"/>
    </ligand>
</feature>
<dbReference type="PANTHER" id="PTHR11552">
    <property type="entry name" value="GLUCOSE-METHANOL-CHOLINE GMC OXIDOREDUCTASE"/>
    <property type="match status" value="1"/>
</dbReference>
<dbReference type="GO" id="GO:0050660">
    <property type="term" value="F:flavin adenine dinucleotide binding"/>
    <property type="evidence" value="ECO:0007669"/>
    <property type="project" value="InterPro"/>
</dbReference>
<evidence type="ECO:0000256" key="14">
    <source>
        <dbReference type="PIRSR" id="PIRSR000137-2"/>
    </source>
</evidence>
<evidence type="ECO:0000259" key="17">
    <source>
        <dbReference type="PROSITE" id="PS00624"/>
    </source>
</evidence>
<feature type="domain" description="Glucose-methanol-choline oxidoreductase N-terminal" evidence="16">
    <location>
        <begin position="91"/>
        <end position="114"/>
    </location>
</feature>
<reference evidence="18 19" key="1">
    <citation type="journal article" date="2008" name="PLoS Genet.">
        <title>Genomic islands in the pathogenic filamentous fungus Aspergillus fumigatus.</title>
        <authorList>
            <person name="Fedorova N.D."/>
            <person name="Khaldi N."/>
            <person name="Joardar V.S."/>
            <person name="Maiti R."/>
            <person name="Amedeo P."/>
            <person name="Anderson M.J."/>
            <person name="Crabtree J."/>
            <person name="Silva J.C."/>
            <person name="Badger J.H."/>
            <person name="Albarraq A."/>
            <person name="Angiuoli S."/>
            <person name="Bussey H."/>
            <person name="Bowyer P."/>
            <person name="Cotty P.J."/>
            <person name="Dyer P.S."/>
            <person name="Egan A."/>
            <person name="Galens K."/>
            <person name="Fraser-Liggett C.M."/>
            <person name="Haas B.J."/>
            <person name="Inman J.M."/>
            <person name="Kent R."/>
            <person name="Lemieux S."/>
            <person name="Malavazi I."/>
            <person name="Orvis J."/>
            <person name="Roemer T."/>
            <person name="Ronning C.M."/>
            <person name="Sundaram J.P."/>
            <person name="Sutton G."/>
            <person name="Turner G."/>
            <person name="Venter J.C."/>
            <person name="White O.R."/>
            <person name="Whitty B.R."/>
            <person name="Youngman P."/>
            <person name="Wolfe K.H."/>
            <person name="Goldman G.H."/>
            <person name="Wortman J.R."/>
            <person name="Jiang B."/>
            <person name="Denning D.W."/>
            <person name="Nierman W.C."/>
        </authorList>
    </citation>
    <scope>NUCLEOTIDE SEQUENCE [LARGE SCALE GENOMIC DNA]</scope>
    <source>
        <strain evidence="19">ATCC 1007 / CBS 513.65 / DSM 816 / NCTC 3887 / NRRL 1</strain>
    </source>
</reference>
<keyword evidence="6" id="KW-0134">Cell wall</keyword>
<evidence type="ECO:0000256" key="6">
    <source>
        <dbReference type="ARBA" id="ARBA00022512"/>
    </source>
</evidence>
<dbReference type="Gene3D" id="4.10.450.10">
    <property type="entry name" value="Glucose Oxidase, domain 2"/>
    <property type="match status" value="1"/>
</dbReference>
<evidence type="ECO:0000256" key="15">
    <source>
        <dbReference type="RuleBase" id="RU003968"/>
    </source>
</evidence>
<dbReference type="KEGG" id="act:ACLA_093090"/>
<keyword evidence="8 15" id="KW-0285">Flavoprotein</keyword>
<dbReference type="InterPro" id="IPR027424">
    <property type="entry name" value="Glucose_Oxidase_domain_2"/>
</dbReference>
<dbReference type="InterPro" id="IPR012132">
    <property type="entry name" value="GMC_OxRdtase"/>
</dbReference>
<dbReference type="Proteomes" id="UP000006701">
    <property type="component" value="Unassembled WGS sequence"/>
</dbReference>
<organism evidence="18 19">
    <name type="scientific">Aspergillus clavatus (strain ATCC 1007 / CBS 513.65 / DSM 816 / NCTC 3887 / NRRL 1 / QM 1276 / 107)</name>
    <dbReference type="NCBI Taxonomy" id="344612"/>
    <lineage>
        <taxon>Eukaryota</taxon>
        <taxon>Fungi</taxon>
        <taxon>Dikarya</taxon>
        <taxon>Ascomycota</taxon>
        <taxon>Pezizomycotina</taxon>
        <taxon>Eurotiomycetes</taxon>
        <taxon>Eurotiomycetidae</taxon>
        <taxon>Eurotiales</taxon>
        <taxon>Aspergillaceae</taxon>
        <taxon>Aspergillus</taxon>
        <taxon>Aspergillus subgen. Fumigati</taxon>
    </lineage>
</organism>
<dbReference type="OMA" id="GENMIDQ"/>
<evidence type="ECO:0000313" key="18">
    <source>
        <dbReference type="EMBL" id="EAW11610.1"/>
    </source>
</evidence>
<name>A1CFG1_ASPCL</name>
<evidence type="ECO:0000256" key="8">
    <source>
        <dbReference type="ARBA" id="ARBA00022630"/>
    </source>
</evidence>
<dbReference type="VEuPathDB" id="FungiDB:ACLA_093090"/>
<evidence type="ECO:0000256" key="4">
    <source>
        <dbReference type="ARBA" id="ARBA00010790"/>
    </source>
</evidence>
<evidence type="ECO:0000256" key="3">
    <source>
        <dbReference type="ARBA" id="ARBA00004498"/>
    </source>
</evidence>
<dbReference type="Pfam" id="PF05199">
    <property type="entry name" value="GMC_oxred_C"/>
    <property type="match status" value="1"/>
</dbReference>
<dbReference type="InterPro" id="IPR000172">
    <property type="entry name" value="GMC_OxRdtase_N"/>
</dbReference>
<dbReference type="InterPro" id="IPR007867">
    <property type="entry name" value="GMC_OxRtase_C"/>
</dbReference>
<evidence type="ECO:0000256" key="1">
    <source>
        <dbReference type="ARBA" id="ARBA00001974"/>
    </source>
</evidence>
<dbReference type="STRING" id="344612.A1CFG1"/>
<sequence>MKHLILALPVALATDFLIVGGGTTGLLIANRLSSNPQHTITIIDPGPDTRTNPNVTDPTRWLRNANSGIDWAYPILPQEHASNRTLQYTAGRILGGTSMINGMTYLRADAAEIDAWETLGATGWNWESLWPYYKRVERFRPPPAWQVDVGASYSPAYHGESGELDVCFPLQLSNGSFEGSVSESWRGLGYERNEDPNGGDVRGFCVWPMTIDCARNVRASSAHAFYYPVDHRPNLRVLRGTVLRLLWREEEHVAQGVEYLDPQGEMKTLTGAQEVVLSAGALRTPSILEASGVGDSPRLTQLGIEPRIHLPGVGENLQDQPNAPLLYTGTLNVSGTAPYATFATASQLFGKDLPSIAASTLSAIPAWAENLSSNSGLGKPALTRILQTQHSLIFERNVTAAEILTSASGTTLLSAFWLLLPFSRGSVHLASARPEDADKPLIDPAFFQNDFDMQMQTTIGRLAQGFWASEPVKHLHPKSLQQLGANLTDKEWGAFIKKIFNPNDHPLGSAAMMARELGGVVGPDLKVYGTRNVRVVDASIIPLQISGHLTATLYAVAERAAEIILDRDSDK</sequence>
<dbReference type="GeneID" id="4704921"/>
<dbReference type="eggNOG" id="KOG1238">
    <property type="taxonomic scope" value="Eukaryota"/>
</dbReference>
<protein>
    <recommendedName>
        <fullName evidence="12">glucose oxidase</fullName>
        <ecNumber evidence="12">1.1.3.4</ecNumber>
    </recommendedName>
</protein>
<keyword evidence="19" id="KW-1185">Reference proteome</keyword>
<accession>A1CFG1</accession>
<comment type="subunit">
    <text evidence="5">Homodimer.</text>
</comment>
<dbReference type="OrthoDB" id="269227at2759"/>